<name>A0ABP9XK81_9FUNG</name>
<proteinExistence type="predicted"/>
<accession>A0ABP9XK81</accession>
<evidence type="ECO:0000256" key="1">
    <source>
        <dbReference type="SAM" id="Coils"/>
    </source>
</evidence>
<keyword evidence="1" id="KW-0175">Coiled coil</keyword>
<evidence type="ECO:0000313" key="3">
    <source>
        <dbReference type="EMBL" id="GAA5794853.1"/>
    </source>
</evidence>
<keyword evidence="4" id="KW-1185">Reference proteome</keyword>
<dbReference type="Proteomes" id="UP001476247">
    <property type="component" value="Unassembled WGS sequence"/>
</dbReference>
<dbReference type="EMBL" id="BAABUJ010000004">
    <property type="protein sequence ID" value="GAA5794853.1"/>
    <property type="molecule type" value="Genomic_DNA"/>
</dbReference>
<sequence>MTKLLFVEYVPTAVSDGKLVRLQVQRQQQKRQQQTQQQQDARFEVDNDAPEAPAVPEVAEVSKASSYASATLAFSRALHQNMLEAARVVNEELSTKRAREEEEFETLRNQERDRKLKQTALSSFFSARSSSNTSNDIITSPSSPTTVPVSEVDPTTFLLNV</sequence>
<gene>
    <name evidence="3" type="ORF">HPULCUR_000201</name>
</gene>
<reference evidence="3 4" key="1">
    <citation type="submission" date="2024-04" db="EMBL/GenBank/DDBJ databases">
        <title>genome sequences of Mucor flavus KT1a and Helicostylum pulchrum KT1b strains isolation_sourced from the surface of a dry-aged beef.</title>
        <authorList>
            <person name="Toyotome T."/>
            <person name="Hosono M."/>
            <person name="Torimaru M."/>
            <person name="Fukuda K."/>
            <person name="Mikami N."/>
        </authorList>
    </citation>
    <scope>NUCLEOTIDE SEQUENCE [LARGE SCALE GENOMIC DNA]</scope>
    <source>
        <strain evidence="3 4">KT1b</strain>
    </source>
</reference>
<protein>
    <submittedName>
        <fullName evidence="3">Uncharacterized protein</fullName>
    </submittedName>
</protein>
<evidence type="ECO:0000256" key="2">
    <source>
        <dbReference type="SAM" id="MobiDB-lite"/>
    </source>
</evidence>
<feature type="region of interest" description="Disordered" evidence="2">
    <location>
        <begin position="125"/>
        <end position="149"/>
    </location>
</feature>
<feature type="region of interest" description="Disordered" evidence="2">
    <location>
        <begin position="30"/>
        <end position="52"/>
    </location>
</feature>
<feature type="coiled-coil region" evidence="1">
    <location>
        <begin position="83"/>
        <end position="110"/>
    </location>
</feature>
<comment type="caution">
    <text evidence="3">The sequence shown here is derived from an EMBL/GenBank/DDBJ whole genome shotgun (WGS) entry which is preliminary data.</text>
</comment>
<organism evidence="3 4">
    <name type="scientific">Helicostylum pulchrum</name>
    <dbReference type="NCBI Taxonomy" id="562976"/>
    <lineage>
        <taxon>Eukaryota</taxon>
        <taxon>Fungi</taxon>
        <taxon>Fungi incertae sedis</taxon>
        <taxon>Mucoromycota</taxon>
        <taxon>Mucoromycotina</taxon>
        <taxon>Mucoromycetes</taxon>
        <taxon>Mucorales</taxon>
        <taxon>Mucorineae</taxon>
        <taxon>Mucoraceae</taxon>
        <taxon>Helicostylum</taxon>
    </lineage>
</organism>
<feature type="compositionally biased region" description="Low complexity" evidence="2">
    <location>
        <begin position="30"/>
        <end position="39"/>
    </location>
</feature>
<evidence type="ECO:0000313" key="4">
    <source>
        <dbReference type="Proteomes" id="UP001476247"/>
    </source>
</evidence>